<dbReference type="PROSITE" id="PS51186">
    <property type="entry name" value="GNAT"/>
    <property type="match status" value="1"/>
</dbReference>
<dbReference type="InterPro" id="IPR016181">
    <property type="entry name" value="Acyl_CoA_acyltransferase"/>
</dbReference>
<dbReference type="PANTHER" id="PTHR43792">
    <property type="entry name" value="GNAT FAMILY, PUTATIVE (AFU_ORTHOLOGUE AFUA_3G00765)-RELATED-RELATED"/>
    <property type="match status" value="1"/>
</dbReference>
<dbReference type="Gene3D" id="3.40.630.30">
    <property type="match status" value="1"/>
</dbReference>
<keyword evidence="5" id="KW-1185">Reference proteome</keyword>
<protein>
    <submittedName>
        <fullName evidence="4">Diadenosine tetraphosphate (Ap4A) HIT family hydrolase</fullName>
    </submittedName>
</protein>
<feature type="domain" description="HIT" evidence="2">
    <location>
        <begin position="104"/>
        <end position="207"/>
    </location>
</feature>
<dbReference type="PANTHER" id="PTHR43792:SF1">
    <property type="entry name" value="N-ACETYLTRANSFERASE DOMAIN-CONTAINING PROTEIN"/>
    <property type="match status" value="1"/>
</dbReference>
<sequence>MIGMVTLDPRDPNRRGAASTELGYMFLPTSWGHGYAAEACAAAPNWFATARPGESVALTTQTANTRSLRLAEKLGFTEVSRFHEYGAEQWLGVWSAPHYSGDDFYCDIAIPDPSRLDVVHEDELVLAFHHTRPFWETHIVIVPKRHIASLTTVDSSDEQVMRRLFEVVQSIAGETERTTGAAAVLTNLGEYQDSKHLHIHVHSGARR</sequence>
<dbReference type="GO" id="GO:0016787">
    <property type="term" value="F:hydrolase activity"/>
    <property type="evidence" value="ECO:0007669"/>
    <property type="project" value="UniProtKB-KW"/>
</dbReference>
<dbReference type="SUPFAM" id="SSF54197">
    <property type="entry name" value="HIT-like"/>
    <property type="match status" value="1"/>
</dbReference>
<dbReference type="GO" id="GO:0016747">
    <property type="term" value="F:acyltransferase activity, transferring groups other than amino-acyl groups"/>
    <property type="evidence" value="ECO:0007669"/>
    <property type="project" value="InterPro"/>
</dbReference>
<dbReference type="InterPro" id="IPR036265">
    <property type="entry name" value="HIT-like_sf"/>
</dbReference>
<comment type="caution">
    <text evidence="4">The sequence shown here is derived from an EMBL/GenBank/DDBJ whole genome shotgun (WGS) entry which is preliminary data.</text>
</comment>
<organism evidence="4 5">
    <name type="scientific">Kribbella pratensis</name>
    <dbReference type="NCBI Taxonomy" id="2512112"/>
    <lineage>
        <taxon>Bacteria</taxon>
        <taxon>Bacillati</taxon>
        <taxon>Actinomycetota</taxon>
        <taxon>Actinomycetes</taxon>
        <taxon>Propionibacteriales</taxon>
        <taxon>Kribbellaceae</taxon>
        <taxon>Kribbella</taxon>
    </lineage>
</organism>
<dbReference type="Pfam" id="PF01230">
    <property type="entry name" value="HIT"/>
    <property type="match status" value="1"/>
</dbReference>
<dbReference type="InterPro" id="IPR051531">
    <property type="entry name" value="N-acetyltransferase"/>
</dbReference>
<proteinExistence type="predicted"/>
<dbReference type="EMBL" id="SODP01000001">
    <property type="protein sequence ID" value="TDW76777.1"/>
    <property type="molecule type" value="Genomic_DNA"/>
</dbReference>
<dbReference type="Gene3D" id="3.30.428.10">
    <property type="entry name" value="HIT-like"/>
    <property type="match status" value="1"/>
</dbReference>
<feature type="short sequence motif" description="Histidine triad motif" evidence="1">
    <location>
        <begin position="198"/>
        <end position="202"/>
    </location>
</feature>
<reference evidence="4 5" key="1">
    <citation type="submission" date="2019-03" db="EMBL/GenBank/DDBJ databases">
        <title>Genomic Encyclopedia of Type Strains, Phase III (KMG-III): the genomes of soil and plant-associated and newly described type strains.</title>
        <authorList>
            <person name="Whitman W."/>
        </authorList>
    </citation>
    <scope>NUCLEOTIDE SEQUENCE [LARGE SCALE GENOMIC DNA]</scope>
    <source>
        <strain evidence="4 5">VKM Ac-2573</strain>
    </source>
</reference>
<accession>A0A4V3GHN3</accession>
<dbReference type="InterPro" id="IPR000182">
    <property type="entry name" value="GNAT_dom"/>
</dbReference>
<feature type="domain" description="N-acetyltransferase" evidence="3">
    <location>
        <begin position="1"/>
        <end position="97"/>
    </location>
</feature>
<keyword evidence="4" id="KW-0378">Hydrolase</keyword>
<dbReference type="InterPro" id="IPR011146">
    <property type="entry name" value="HIT-like"/>
</dbReference>
<dbReference type="PROSITE" id="PS51084">
    <property type="entry name" value="HIT_2"/>
    <property type="match status" value="1"/>
</dbReference>
<dbReference type="AlphaFoldDB" id="A0A4V3GHN3"/>
<gene>
    <name evidence="4" type="ORF">EV653_1936</name>
</gene>
<evidence type="ECO:0000259" key="2">
    <source>
        <dbReference type="PROSITE" id="PS51084"/>
    </source>
</evidence>
<evidence type="ECO:0000256" key="1">
    <source>
        <dbReference type="PROSITE-ProRule" id="PRU00464"/>
    </source>
</evidence>
<evidence type="ECO:0000259" key="3">
    <source>
        <dbReference type="PROSITE" id="PS51186"/>
    </source>
</evidence>
<dbReference type="SUPFAM" id="SSF55729">
    <property type="entry name" value="Acyl-CoA N-acyltransferases (Nat)"/>
    <property type="match status" value="1"/>
</dbReference>
<dbReference type="Proteomes" id="UP000295146">
    <property type="component" value="Unassembled WGS sequence"/>
</dbReference>
<evidence type="ECO:0000313" key="5">
    <source>
        <dbReference type="Proteomes" id="UP000295146"/>
    </source>
</evidence>
<dbReference type="Pfam" id="PF13302">
    <property type="entry name" value="Acetyltransf_3"/>
    <property type="match status" value="1"/>
</dbReference>
<name>A0A4V3GHN3_9ACTN</name>
<evidence type="ECO:0000313" key="4">
    <source>
        <dbReference type="EMBL" id="TDW76777.1"/>
    </source>
</evidence>